<protein>
    <submittedName>
        <fullName evidence="2">Glutathione S-transferase family protein</fullName>
    </submittedName>
</protein>
<name>A0A972VY16_9GAMM</name>
<dbReference type="InterPro" id="IPR012336">
    <property type="entry name" value="Thioredoxin-like_fold"/>
</dbReference>
<dbReference type="SFLD" id="SFLDG01180">
    <property type="entry name" value="SUF1"/>
    <property type="match status" value="1"/>
</dbReference>
<dbReference type="PANTHER" id="PTHR12289:SF41">
    <property type="entry name" value="FAILED AXON CONNECTIONS-RELATED"/>
    <property type="match status" value="1"/>
</dbReference>
<evidence type="ECO:0000313" key="3">
    <source>
        <dbReference type="Proteomes" id="UP000754644"/>
    </source>
</evidence>
<dbReference type="Pfam" id="PF17172">
    <property type="entry name" value="GST_N_4"/>
    <property type="match status" value="1"/>
</dbReference>
<feature type="domain" description="Thioredoxin-like fold" evidence="1">
    <location>
        <begin position="18"/>
        <end position="114"/>
    </location>
</feature>
<dbReference type="AlphaFoldDB" id="A0A972VY16"/>
<dbReference type="Proteomes" id="UP000754644">
    <property type="component" value="Unassembled WGS sequence"/>
</dbReference>
<dbReference type="InterPro" id="IPR040079">
    <property type="entry name" value="Glutathione_S-Trfase"/>
</dbReference>
<comment type="caution">
    <text evidence="2">The sequence shown here is derived from an EMBL/GenBank/DDBJ whole genome shotgun (WGS) entry which is preliminary data.</text>
</comment>
<dbReference type="Gene3D" id="3.40.30.10">
    <property type="entry name" value="Glutaredoxin"/>
    <property type="match status" value="1"/>
</dbReference>
<sequence>MLELVTLPPAFGMRNISPFCLKSEMLMTSLEIPFKMTQEADPRQAPNGKLPFLVVDGKRLPDSELMAVYLDDITQGKVYGGLTPAQNGQGLALARLAEDHLYWLMVASRWLDEAWWPNIVEGFFGIAPRLVRPLVAAMARREVSKGYRLHGLGRHSLEDQKAFALRDLAALEGAVPELGFLFGDSPGIYDFTIAALMAGIFDNQPATWLTTLAMPFARLHAYTERVQAAVGVYGRPV</sequence>
<dbReference type="PANTHER" id="PTHR12289">
    <property type="entry name" value="METAXIN RELATED"/>
    <property type="match status" value="1"/>
</dbReference>
<dbReference type="SFLD" id="SFLDG01200">
    <property type="entry name" value="SUF1.1"/>
    <property type="match status" value="1"/>
</dbReference>
<dbReference type="InterPro" id="IPR026928">
    <property type="entry name" value="FAX/IsoI-like"/>
</dbReference>
<accession>A0A972VY16</accession>
<dbReference type="SUPFAM" id="SSF52833">
    <property type="entry name" value="Thioredoxin-like"/>
    <property type="match status" value="1"/>
</dbReference>
<organism evidence="2 3">
    <name type="scientific">SAR86 cluster bacterium</name>
    <dbReference type="NCBI Taxonomy" id="2030880"/>
    <lineage>
        <taxon>Bacteria</taxon>
        <taxon>Pseudomonadati</taxon>
        <taxon>Pseudomonadota</taxon>
        <taxon>Gammaproteobacteria</taxon>
        <taxon>SAR86 cluster</taxon>
    </lineage>
</organism>
<evidence type="ECO:0000259" key="1">
    <source>
        <dbReference type="Pfam" id="PF17172"/>
    </source>
</evidence>
<dbReference type="EMBL" id="JABMOJ010000372">
    <property type="protein sequence ID" value="NQV65681.1"/>
    <property type="molecule type" value="Genomic_DNA"/>
</dbReference>
<dbReference type="Gene3D" id="1.20.1050.10">
    <property type="match status" value="1"/>
</dbReference>
<dbReference type="InterPro" id="IPR036249">
    <property type="entry name" value="Thioredoxin-like_sf"/>
</dbReference>
<gene>
    <name evidence="2" type="ORF">HQ497_09990</name>
</gene>
<proteinExistence type="predicted"/>
<dbReference type="SFLD" id="SFLDS00019">
    <property type="entry name" value="Glutathione_Transferase_(cytos"/>
    <property type="match status" value="1"/>
</dbReference>
<reference evidence="2" key="1">
    <citation type="submission" date="2020-05" db="EMBL/GenBank/DDBJ databases">
        <title>Sulfur intermediates as new biogeochemical hubs in an aquatic model microbial ecosystem.</title>
        <authorList>
            <person name="Vigneron A."/>
        </authorList>
    </citation>
    <scope>NUCLEOTIDE SEQUENCE</scope>
    <source>
        <strain evidence="2">Bin.250</strain>
    </source>
</reference>
<evidence type="ECO:0000313" key="2">
    <source>
        <dbReference type="EMBL" id="NQV65681.1"/>
    </source>
</evidence>
<dbReference type="InterPro" id="IPR050931">
    <property type="entry name" value="Mito_Protein_Transport_Metaxin"/>
</dbReference>